<dbReference type="Gene3D" id="2.40.128.140">
    <property type="entry name" value="Outer membrane protein"/>
    <property type="match status" value="1"/>
</dbReference>
<sequence>MRNFLLFIFFTSIIIFTSSKIANAQNYKNQFTLFTDNDMYIDPNHDRYYSDATYFNFTHAVSMNEISNPNIVKKTIEFEFGQKIYTGLSGHIYAPYHIDRPFTGYLFGNVAWNWLYKDEDALKFTAEVGTIGPAALGEEVQSGFHNLFGLYKVVVNNSYYHKYGGWSHQLNTEPGLNLRLDYKHLLYRNDGSWFDIAANPDVWLGSTFTGASAGLQFRVGDLNQFFQSVITNTRVSNNSNEQMKHEFYFFTLPQVNYVVYDATIEGGLFRSDKGPITFGIYHWVYQQQFGLQFASARWSASAIAFIKSREVKSTALGDQWGSIGISYRFGKI</sequence>
<evidence type="ECO:0000256" key="1">
    <source>
        <dbReference type="SAM" id="SignalP"/>
    </source>
</evidence>
<dbReference type="InterPro" id="IPR018707">
    <property type="entry name" value="LpxR"/>
</dbReference>
<dbReference type="Proteomes" id="UP000199679">
    <property type="component" value="Chromosome I"/>
</dbReference>
<reference evidence="2 3" key="1">
    <citation type="submission" date="2016-10" db="EMBL/GenBank/DDBJ databases">
        <authorList>
            <person name="de Groot N.N."/>
        </authorList>
    </citation>
    <scope>NUCLEOTIDE SEQUENCE [LARGE SCALE GENOMIC DNA]</scope>
    <source>
        <strain evidence="2 3">MP1X4</strain>
    </source>
</reference>
<name>A0A1H1QK24_MUCMA</name>
<dbReference type="Pfam" id="PF09982">
    <property type="entry name" value="LpxR"/>
    <property type="match status" value="1"/>
</dbReference>
<dbReference type="EMBL" id="LT629740">
    <property type="protein sequence ID" value="SDS23841.1"/>
    <property type="molecule type" value="Genomic_DNA"/>
</dbReference>
<feature type="chain" id="PRO_5009257861" description="Lipid A deacylase LpxR family protein" evidence="1">
    <location>
        <begin position="25"/>
        <end position="332"/>
    </location>
</feature>
<evidence type="ECO:0000313" key="3">
    <source>
        <dbReference type="Proteomes" id="UP000199679"/>
    </source>
</evidence>
<keyword evidence="3" id="KW-1185">Reference proteome</keyword>
<dbReference type="AlphaFoldDB" id="A0A1H1QK24"/>
<dbReference type="InterPro" id="IPR037107">
    <property type="entry name" value="Put_OMP_sf"/>
</dbReference>
<keyword evidence="1" id="KW-0732">Signal</keyword>
<evidence type="ECO:0000313" key="2">
    <source>
        <dbReference type="EMBL" id="SDS23841.1"/>
    </source>
</evidence>
<dbReference type="RefSeq" id="WP_091369544.1">
    <property type="nucleotide sequence ID" value="NZ_LT629740.1"/>
</dbReference>
<feature type="signal peptide" evidence="1">
    <location>
        <begin position="1"/>
        <end position="24"/>
    </location>
</feature>
<dbReference type="OrthoDB" id="622552at2"/>
<protein>
    <recommendedName>
        <fullName evidence="4">Lipid A deacylase LpxR family protein</fullName>
    </recommendedName>
</protein>
<evidence type="ECO:0008006" key="4">
    <source>
        <dbReference type="Google" id="ProtNLM"/>
    </source>
</evidence>
<proteinExistence type="predicted"/>
<accession>A0A1H1QK24</accession>
<gene>
    <name evidence="2" type="ORF">SAMN05216490_0793</name>
</gene>
<organism evidence="2 3">
    <name type="scientific">Mucilaginibacter mallensis</name>
    <dbReference type="NCBI Taxonomy" id="652787"/>
    <lineage>
        <taxon>Bacteria</taxon>
        <taxon>Pseudomonadati</taxon>
        <taxon>Bacteroidota</taxon>
        <taxon>Sphingobacteriia</taxon>
        <taxon>Sphingobacteriales</taxon>
        <taxon>Sphingobacteriaceae</taxon>
        <taxon>Mucilaginibacter</taxon>
    </lineage>
</organism>